<feature type="region of interest" description="Disordered" evidence="1">
    <location>
        <begin position="1"/>
        <end position="35"/>
    </location>
</feature>
<evidence type="ECO:0000313" key="2">
    <source>
        <dbReference type="EMBL" id="KAA1069484.1"/>
    </source>
</evidence>
<dbReference type="EMBL" id="VSWC01000183">
    <property type="protein sequence ID" value="KAA1069484.1"/>
    <property type="molecule type" value="Genomic_DNA"/>
</dbReference>
<keyword evidence="3" id="KW-1185">Reference proteome</keyword>
<organism evidence="2 3">
    <name type="scientific">Puccinia graminis f. sp. tritici</name>
    <dbReference type="NCBI Taxonomy" id="56615"/>
    <lineage>
        <taxon>Eukaryota</taxon>
        <taxon>Fungi</taxon>
        <taxon>Dikarya</taxon>
        <taxon>Basidiomycota</taxon>
        <taxon>Pucciniomycotina</taxon>
        <taxon>Pucciniomycetes</taxon>
        <taxon>Pucciniales</taxon>
        <taxon>Pucciniaceae</taxon>
        <taxon>Puccinia</taxon>
    </lineage>
</organism>
<dbReference type="Proteomes" id="UP000324748">
    <property type="component" value="Unassembled WGS sequence"/>
</dbReference>
<gene>
    <name evidence="2" type="ORF">PGT21_026254</name>
</gene>
<protein>
    <submittedName>
        <fullName evidence="2">Uncharacterized protein</fullName>
    </submittedName>
</protein>
<dbReference type="AlphaFoldDB" id="A0A5B0M142"/>
<evidence type="ECO:0000256" key="1">
    <source>
        <dbReference type="SAM" id="MobiDB-lite"/>
    </source>
</evidence>
<accession>A0A5B0M142</accession>
<name>A0A5B0M142_PUCGR</name>
<sequence>MTPSRPSDEALPFSTHQSHKPLNGVPRTTFLHPDPPHYALILATASYGSSQGTQIVPP</sequence>
<evidence type="ECO:0000313" key="3">
    <source>
        <dbReference type="Proteomes" id="UP000324748"/>
    </source>
</evidence>
<proteinExistence type="predicted"/>
<reference evidence="2 3" key="1">
    <citation type="submission" date="2019-05" db="EMBL/GenBank/DDBJ databases">
        <title>Emergence of the Ug99 lineage of the wheat stem rust pathogen through somatic hybridization.</title>
        <authorList>
            <person name="Li F."/>
            <person name="Upadhyaya N.M."/>
            <person name="Sperschneider J."/>
            <person name="Matny O."/>
            <person name="Nguyen-Phuc H."/>
            <person name="Mago R."/>
            <person name="Raley C."/>
            <person name="Miller M.E."/>
            <person name="Silverstein K.A.T."/>
            <person name="Henningsen E."/>
            <person name="Hirsch C.D."/>
            <person name="Visser B."/>
            <person name="Pretorius Z.A."/>
            <person name="Steffenson B.J."/>
            <person name="Schwessinger B."/>
            <person name="Dodds P.N."/>
            <person name="Figueroa M."/>
        </authorList>
    </citation>
    <scope>NUCLEOTIDE SEQUENCE [LARGE SCALE GENOMIC DNA]</scope>
    <source>
        <strain evidence="2">21-0</strain>
    </source>
</reference>
<comment type="caution">
    <text evidence="2">The sequence shown here is derived from an EMBL/GenBank/DDBJ whole genome shotgun (WGS) entry which is preliminary data.</text>
</comment>